<reference evidence="6" key="1">
    <citation type="journal article" date="2019" name="Int. J. Syst. Evol. Microbiol.">
        <title>The Global Catalogue of Microorganisms (GCM) 10K type strain sequencing project: providing services to taxonomists for standard genome sequencing and annotation.</title>
        <authorList>
            <consortium name="The Broad Institute Genomics Platform"/>
            <consortium name="The Broad Institute Genome Sequencing Center for Infectious Disease"/>
            <person name="Wu L."/>
            <person name="Ma J."/>
        </authorList>
    </citation>
    <scope>NUCLEOTIDE SEQUENCE [LARGE SCALE GENOMIC DNA]</scope>
    <source>
        <strain evidence="6">CGMCC 4.7608</strain>
    </source>
</reference>
<name>A0ABV8ZS30_9NEIS</name>
<dbReference type="InterPro" id="IPR001867">
    <property type="entry name" value="OmpR/PhoB-type_DNA-bd"/>
</dbReference>
<comment type="caution">
    <text evidence="5">The sequence shown here is derived from an EMBL/GenBank/DDBJ whole genome shotgun (WGS) entry which is preliminary data.</text>
</comment>
<keyword evidence="3" id="KW-1133">Transmembrane helix</keyword>
<dbReference type="SMART" id="SM00862">
    <property type="entry name" value="Trans_reg_C"/>
    <property type="match status" value="1"/>
</dbReference>
<keyword evidence="3" id="KW-0812">Transmembrane</keyword>
<dbReference type="SUPFAM" id="SSF46894">
    <property type="entry name" value="C-terminal effector domain of the bipartite response regulators"/>
    <property type="match status" value="1"/>
</dbReference>
<dbReference type="InterPro" id="IPR036388">
    <property type="entry name" value="WH-like_DNA-bd_sf"/>
</dbReference>
<keyword evidence="1" id="KW-0238">DNA-binding</keyword>
<feature type="region of interest" description="Disordered" evidence="2">
    <location>
        <begin position="106"/>
        <end position="132"/>
    </location>
</feature>
<feature type="transmembrane region" description="Helical" evidence="3">
    <location>
        <begin position="147"/>
        <end position="170"/>
    </location>
</feature>
<keyword evidence="3" id="KW-0472">Membrane</keyword>
<evidence type="ECO:0000313" key="6">
    <source>
        <dbReference type="Proteomes" id="UP001595999"/>
    </source>
</evidence>
<proteinExistence type="predicted"/>
<dbReference type="RefSeq" id="WP_374423580.1">
    <property type="nucleotide sequence ID" value="NZ_JBHSEK010000004.1"/>
</dbReference>
<dbReference type="Proteomes" id="UP001595999">
    <property type="component" value="Unassembled WGS sequence"/>
</dbReference>
<sequence>MRFHIEDKVIFDPDAGSLQPGDQEKIILKYNEAQLLKLLLSGLFEKNELIDKVWGKTVVTDSSYHKLVFDLRAQLEKSGLDPKIVKTIPRRGCQFVGVFTPLDDAPATADNDTPPAEDAAAPAEQPPAIPCPPQRPRRWPVFRIGRGLAACCAGAAALGLVAGWHLSWLIPQMNIHKMPDGARSLFVVGNVYRDAPKLPESGGDAFFIKSGKCTASYLCDKKYGSDLNCKNKIVF</sequence>
<dbReference type="Pfam" id="PF00486">
    <property type="entry name" value="Trans_reg_C"/>
    <property type="match status" value="1"/>
</dbReference>
<dbReference type="EMBL" id="JBHSEK010000004">
    <property type="protein sequence ID" value="MFC4489762.1"/>
    <property type="molecule type" value="Genomic_DNA"/>
</dbReference>
<feature type="compositionally biased region" description="Low complexity" evidence="2">
    <location>
        <begin position="106"/>
        <end position="123"/>
    </location>
</feature>
<protein>
    <submittedName>
        <fullName evidence="5">Transcriptional regulator</fullName>
    </submittedName>
</protein>
<feature type="domain" description="OmpR/PhoB-type" evidence="4">
    <location>
        <begin position="23"/>
        <end position="95"/>
    </location>
</feature>
<evidence type="ECO:0000256" key="2">
    <source>
        <dbReference type="SAM" id="MobiDB-lite"/>
    </source>
</evidence>
<organism evidence="5 6">
    <name type="scientific">Chromobacterium aquaticum</name>
    <dbReference type="NCBI Taxonomy" id="467180"/>
    <lineage>
        <taxon>Bacteria</taxon>
        <taxon>Pseudomonadati</taxon>
        <taxon>Pseudomonadota</taxon>
        <taxon>Betaproteobacteria</taxon>
        <taxon>Neisseriales</taxon>
        <taxon>Chromobacteriaceae</taxon>
        <taxon>Chromobacterium</taxon>
    </lineage>
</organism>
<dbReference type="Gene3D" id="1.10.10.10">
    <property type="entry name" value="Winged helix-like DNA-binding domain superfamily/Winged helix DNA-binding domain"/>
    <property type="match status" value="1"/>
</dbReference>
<dbReference type="InterPro" id="IPR016032">
    <property type="entry name" value="Sig_transdc_resp-reg_C-effctor"/>
</dbReference>
<evidence type="ECO:0000259" key="4">
    <source>
        <dbReference type="SMART" id="SM00862"/>
    </source>
</evidence>
<evidence type="ECO:0000256" key="1">
    <source>
        <dbReference type="ARBA" id="ARBA00023125"/>
    </source>
</evidence>
<evidence type="ECO:0000313" key="5">
    <source>
        <dbReference type="EMBL" id="MFC4489762.1"/>
    </source>
</evidence>
<keyword evidence="6" id="KW-1185">Reference proteome</keyword>
<gene>
    <name evidence="5" type="ORF">ACFO0R_09025</name>
</gene>
<evidence type="ECO:0000256" key="3">
    <source>
        <dbReference type="SAM" id="Phobius"/>
    </source>
</evidence>
<accession>A0ABV8ZS30</accession>